<dbReference type="PANTHER" id="PTHR38926:SF5">
    <property type="entry name" value="F-BOX AND LEUCINE-RICH REPEAT PROTEIN 6"/>
    <property type="match status" value="1"/>
</dbReference>
<keyword evidence="2" id="KW-1185">Reference proteome</keyword>
<accession>A0ABR1JLQ4</accession>
<protein>
    <recommendedName>
        <fullName evidence="3">F-box domain-containing protein</fullName>
    </recommendedName>
</protein>
<sequence>MSSMDEVAEYLSGKQIHGALLLSPEVSSSLSDMLVCERKRASKIEALQSKIAALLDEHKRVIANLQNVLSPIRRLPPEILSEIFLRYIWIRRIGDSWPVEKNEANLFYRDLPPIVLLSQVCSFWRQTITFTPCLWSLIQLTVRKHYDYPNTQLFGEWLGRGVNCPLDIVVTIPSILGRFGDSAFPLDALINVCSRWRTFELDMGFQGMAPLLQKEPLDLPLLEKVSLSTSVVLPHSNRLSVFANASRVTSFTFNAEIPPRTDVVLIDFPSSPITELNLGNVSGSDPSLICRFIKDCPLLESLSVKLDDITDGCIARIIQDIGVIHLARLRVLRVEFTGEYGSPEFLDAFRLPALKELVLSHPYDLDELMFNWDEEMWDGDDDDYFGPFTELFERVSPRTCLLNLQKRSQFELRSLNLYGITTIDAFGLVDFLRVVPSLESLDLEGCYLNVGDLCKDLMVRKPKGKKGKKVNSNNMDHLLVPNLTKIRLVQGNEWDYWKRDYLDDDFYDDDSIDATQKYKYTISRVVELRWHPSAFYAKYYQGPSTRSKSKQKKWLDSWPVSRLTGGLEVSKPILMRCDIFADFSDDRHSCEKQMKRLRKFEGQGMPLRIV</sequence>
<dbReference type="Gene3D" id="3.80.10.10">
    <property type="entry name" value="Ribonuclease Inhibitor"/>
    <property type="match status" value="1"/>
</dbReference>
<organism evidence="1 2">
    <name type="scientific">Marasmiellus scandens</name>
    <dbReference type="NCBI Taxonomy" id="2682957"/>
    <lineage>
        <taxon>Eukaryota</taxon>
        <taxon>Fungi</taxon>
        <taxon>Dikarya</taxon>
        <taxon>Basidiomycota</taxon>
        <taxon>Agaricomycotina</taxon>
        <taxon>Agaricomycetes</taxon>
        <taxon>Agaricomycetidae</taxon>
        <taxon>Agaricales</taxon>
        <taxon>Marasmiineae</taxon>
        <taxon>Omphalotaceae</taxon>
        <taxon>Marasmiellus</taxon>
    </lineage>
</organism>
<evidence type="ECO:0000313" key="2">
    <source>
        <dbReference type="Proteomes" id="UP001498398"/>
    </source>
</evidence>
<dbReference type="EMBL" id="JBANRG010000011">
    <property type="protein sequence ID" value="KAK7462388.1"/>
    <property type="molecule type" value="Genomic_DNA"/>
</dbReference>
<name>A0ABR1JLQ4_9AGAR</name>
<dbReference type="InterPro" id="IPR032675">
    <property type="entry name" value="LRR_dom_sf"/>
</dbReference>
<dbReference type="PANTHER" id="PTHR38926">
    <property type="entry name" value="F-BOX DOMAIN CONTAINING PROTEIN, EXPRESSED"/>
    <property type="match status" value="1"/>
</dbReference>
<dbReference type="SUPFAM" id="SSF52047">
    <property type="entry name" value="RNI-like"/>
    <property type="match status" value="1"/>
</dbReference>
<comment type="caution">
    <text evidence="1">The sequence shown here is derived from an EMBL/GenBank/DDBJ whole genome shotgun (WGS) entry which is preliminary data.</text>
</comment>
<gene>
    <name evidence="1" type="ORF">VKT23_007987</name>
</gene>
<evidence type="ECO:0008006" key="3">
    <source>
        <dbReference type="Google" id="ProtNLM"/>
    </source>
</evidence>
<dbReference type="Gene3D" id="1.20.1280.50">
    <property type="match status" value="1"/>
</dbReference>
<proteinExistence type="predicted"/>
<evidence type="ECO:0000313" key="1">
    <source>
        <dbReference type="EMBL" id="KAK7462388.1"/>
    </source>
</evidence>
<dbReference type="Proteomes" id="UP001498398">
    <property type="component" value="Unassembled WGS sequence"/>
</dbReference>
<reference evidence="1 2" key="1">
    <citation type="submission" date="2024-01" db="EMBL/GenBank/DDBJ databases">
        <title>A draft genome for the cacao thread blight pathogen Marasmiellus scandens.</title>
        <authorList>
            <person name="Baruah I.K."/>
            <person name="Leung J."/>
            <person name="Bukari Y."/>
            <person name="Amoako-Attah I."/>
            <person name="Meinhardt L.W."/>
            <person name="Bailey B.A."/>
            <person name="Cohen S.P."/>
        </authorList>
    </citation>
    <scope>NUCLEOTIDE SEQUENCE [LARGE SCALE GENOMIC DNA]</scope>
    <source>
        <strain evidence="1 2">GH-19</strain>
    </source>
</reference>